<evidence type="ECO:0000313" key="1">
    <source>
        <dbReference type="EMBL" id="KAJ9121113.1"/>
    </source>
</evidence>
<accession>A0ACC2XBU3</accession>
<gene>
    <name evidence="1" type="ORF">QFC24_005095</name>
</gene>
<protein>
    <submittedName>
        <fullName evidence="1">Uncharacterized protein</fullName>
    </submittedName>
</protein>
<proteinExistence type="predicted"/>
<dbReference type="Proteomes" id="UP001234202">
    <property type="component" value="Unassembled WGS sequence"/>
</dbReference>
<comment type="caution">
    <text evidence="1">The sequence shown here is derived from an EMBL/GenBank/DDBJ whole genome shotgun (WGS) entry which is preliminary data.</text>
</comment>
<reference evidence="1" key="1">
    <citation type="submission" date="2023-04" db="EMBL/GenBank/DDBJ databases">
        <title>Draft Genome sequencing of Naganishia species isolated from polar environments using Oxford Nanopore Technology.</title>
        <authorList>
            <person name="Leo P."/>
            <person name="Venkateswaran K."/>
        </authorList>
    </citation>
    <scope>NUCLEOTIDE SEQUENCE</scope>
    <source>
        <strain evidence="1">DBVPG 5303</strain>
    </source>
</reference>
<keyword evidence="2" id="KW-1185">Reference proteome</keyword>
<organism evidence="1 2">
    <name type="scientific">Naganishia onofrii</name>
    <dbReference type="NCBI Taxonomy" id="1851511"/>
    <lineage>
        <taxon>Eukaryota</taxon>
        <taxon>Fungi</taxon>
        <taxon>Dikarya</taxon>
        <taxon>Basidiomycota</taxon>
        <taxon>Agaricomycotina</taxon>
        <taxon>Tremellomycetes</taxon>
        <taxon>Filobasidiales</taxon>
        <taxon>Filobasidiaceae</taxon>
        <taxon>Naganishia</taxon>
    </lineage>
</organism>
<evidence type="ECO:0000313" key="2">
    <source>
        <dbReference type="Proteomes" id="UP001234202"/>
    </source>
</evidence>
<dbReference type="EMBL" id="JASBWV010000019">
    <property type="protein sequence ID" value="KAJ9121113.1"/>
    <property type="molecule type" value="Genomic_DNA"/>
</dbReference>
<sequence>MSRPSRNPTAFLPSPDPSQMQLQHALEEMSRQKGIVDSMQNGLRVYEAFTQALKKENEAYVVEIAKLKTKVKDLSKRRDGESTLTEPMTEENFLGHEDTNPKDFVNRLVDKITDICLSKAEQSNWDGPDLLNRIMQDRRLVKERKDNPWCNYLEYKAYKERVAYVDEDTCKSLTLLAILTPFTNYRIPPLLSSTSALRVRLSVQLSFCYMLYTR</sequence>
<name>A0ACC2XBU3_9TREE</name>